<dbReference type="KEGG" id="fpf:DCC35_02805"/>
<reference evidence="1 2" key="1">
    <citation type="submission" date="2018-04" db="EMBL/GenBank/DDBJ databases">
        <title>Complete genome uncultured novel isolate.</title>
        <authorList>
            <person name="Merlino G."/>
        </authorList>
    </citation>
    <scope>NUCLEOTIDE SEQUENCE [LARGE SCALE GENOMIC DNA]</scope>
    <source>
        <strain evidence="2">R1DC9</strain>
    </source>
</reference>
<dbReference type="Proteomes" id="UP000298616">
    <property type="component" value="Chromosome"/>
</dbReference>
<keyword evidence="2" id="KW-1185">Reference proteome</keyword>
<proteinExistence type="predicted"/>
<protein>
    <submittedName>
        <fullName evidence="1">Uncharacterized protein</fullName>
    </submittedName>
</protein>
<dbReference type="EMBL" id="CP028923">
    <property type="protein sequence ID" value="QCK13760.1"/>
    <property type="molecule type" value="Genomic_DNA"/>
</dbReference>
<gene>
    <name evidence="1" type="ORF">DCC35_02805</name>
</gene>
<organism evidence="1 2">
    <name type="scientific">Mangrovivirga cuniculi</name>
    <dbReference type="NCBI Taxonomy" id="2715131"/>
    <lineage>
        <taxon>Bacteria</taxon>
        <taxon>Pseudomonadati</taxon>
        <taxon>Bacteroidota</taxon>
        <taxon>Cytophagia</taxon>
        <taxon>Cytophagales</taxon>
        <taxon>Mangrovivirgaceae</taxon>
        <taxon>Mangrovivirga</taxon>
    </lineage>
</organism>
<accession>A0A4D7JJY1</accession>
<name>A0A4D7JJY1_9BACT</name>
<evidence type="ECO:0000313" key="1">
    <source>
        <dbReference type="EMBL" id="QCK13760.1"/>
    </source>
</evidence>
<evidence type="ECO:0000313" key="2">
    <source>
        <dbReference type="Proteomes" id="UP000298616"/>
    </source>
</evidence>
<sequence length="63" mass="7304">MLTSLSLISKYVQNDGNLELDVFLRQNYKNSDFEIIFLFKVLPNTLIVISNAVHYQIRESIQG</sequence>
<dbReference type="AlphaFoldDB" id="A0A4D7JJY1"/>